<proteinExistence type="predicted"/>
<evidence type="ECO:0000313" key="1">
    <source>
        <dbReference type="Proteomes" id="UP000095286"/>
    </source>
</evidence>
<dbReference type="WBParaSite" id="RSKR_0000973400.1">
    <property type="protein sequence ID" value="RSKR_0000973400.1"/>
    <property type="gene ID" value="RSKR_0000973400"/>
</dbReference>
<sequence length="2304" mass="251252">MKVGIFLILLGLVAVNADKYFEASFHTKHVQHHHLDGFTNFLDFKDNQQQLVKSSFESVLESNLLDFEIHDIHLSGLDQDSLTTVIFTAQLTVSDDVTRQSIINLIQKDDKFEVTIFTLKETDQKINLKAIKQVTHKFSEDIIPFGSCKNGGVELPNAVCVCKKYFYGQDCSQSACLHSGIQGVGSSFRCSCPNAYMGLHCEALPCLASTQDQFDFTQQSFILVLSLRDSMTSVYGTTLSAIFTQLQTITTQTPNLYANYILTTYHSYNKVVYLNTQTYPDINSFATALGAIVFSSGDYQQPSLTAIYNAISSQTLMKSRSNVYVYGDNVASDSTGYDPSVTSTSMESMVVNSAIDWNLPIYIILTNPNSNYAFDKNADGFNVYSRIAMATGGEFYYFNLDYPSVADFSNRLFPILVQSDVIVFANQYQSLPAGSPLPLHTDVAFGDLYITTYGKMTIQGMTPTDTVGGLINIYKLDNTAAQTLTLISSDVSNYHVYITNKQTTAFLGFTGNTQTDITTTRITQSLPLSPVATVGGTSVYSKLEFSIHSSTDSNVITYSESNGNTRPGCSLNTAFSPLTTPCTPGPITTSLIFSDPTGNVLMRSFAGFCHSPFYPVISNTVNCQNNGTANADGQTCTCLPYFSGDTCQTVVCNNGGVANLFPGDGEGLCSCVVGFFGDHCEKFQCAPDTNALKFDVSHRSFSIVLGGTYTQSQTKNAVASGVNSFLPYFNTMYPNYYTQYVLTTYGNVKGFLGGGNYFANSSVFTDQNSYINAIQSLAFPYTTATDSNPLAGILNTPTNEMATSTSVFDQIQALAIQNEVVINVVITPPNGNLQQCMSPDTQIVYKSIASETGGFVFDLCSLTTYDTNAISNLLTNVLSNHYRIENVALAQLTDCSISTPVSAAFSVTGGKKLIYVNTNQFTRTSIVVTFGGYSQQFNTTTDNIPFLDVFDISTLGSGGIYQFHVEGGVPSTSCSMFIQEQSEMAAFLGFSNAPGNNFNTATPTYGSTEHPVVHLSTALQTPPTVYMYQYSSGVADRYVSKGQSRGSSCSFDYYFNDPYSCDTPNKPIYLNVVVNNTDNYSVQRSVQAYCKGPDPLTCLNGGVYSNGKCVCSYNYKGPQCETPLCYNGGTVVQNECSCTQGYTGTNCMYISCPAFDFLSFHDKNIYRFNGITFVVENVPASKAMNDALMANIENYFTYLQTNGGANEFSLITFDDVDVNYIISTSDSDRFIAKLSQTLTTVPGVQAGTLTRAVDAIDAAVSSVLYKPTTIYLFTSSGSKTPTNIITTSHKVGRTKTEVNVIYVGDENNPSFPKPDSTEYMYLALLAYSSGGRLVTVGASKVPDVVNSLLANAQAENAFIQDQFIMNQGSGSVYFPIERRADYFTITIRGTNINIPEAVRVFSGNGGEIVPSPSGISVFSPNYIAYTFYKNTNFLGYSGIWKVLVTNGGTEVQVQVRASTRVHVNIGFVPDQSQDYVHPQPPFTTGAVPSTYITAQVSNAEYMNQQVFLETIRVYTAQPRQQPITTSYMGLLNYRDPAGCAHQYVTPKIPEVKANIANVFAIQVNGQDELGTSFQRIQFYPFGPTICGNGNSQDPISGFCICGSTMYQGDDCTVPVCQNGGTADISVCNCAVGFYGDFCEKVLTQGGAGTTVGPPLTTTMAASTTIAASTTTVIASTTVATNSFSTTIVAPVVTTTLAPATTTLNGPAVTTTLYPFCVDPLSNTYYIMYSIDNTQLTDSVSSVKKQTDLIQANNQIGFHGNNAEQEEIYSIGSYLYHSQSFYSQDFDYLNMIFTNITSQGVEPSGTLKIKQVILDILSNDNISDQNIYTAAPALVFFINNNIGDAGAAKKIIATLTNLPKNTDHFNSFNTNTFKQNYWYNTDNYVPGGPAFLMMGGNKEATNFWTTHEKVQFTVLGKASGAVLFELEHRYYGSSNATVNLSTKNLKYLSSRQALADGAAFIRSINSNPQFGLSNKTKWVTFGGGYSGALAAWMRQMYPNLVHMAVASSAPLTGVVDFYQGLNVVQQTLANYNPKCGSDVSAGFAALAKLLKTTDGQKQVTAALNLCDDWSKLTPDDIQFFWNDLTQQYFRIAQFGGSNIGQYRSVQTIDNLCAFHLRASTSPYKNVIDAARWIYAIEVGSECLDVSYEEYIAYLNVPQTAQSAIDTRAWIYQSCTEFGFFPTTDNSAANYWGHLIDINWASKECNLLFENTITNTTLANAVKKTNTYYGGADKFRGSRVIFSNGLNDPWHVLGLLTSTNNNNYEVAITKGAHCEDMYEASDSDSTSLVQGRALIAAKVKEWLAID</sequence>
<organism evidence="1 2">
    <name type="scientific">Rhabditophanes sp. KR3021</name>
    <dbReference type="NCBI Taxonomy" id="114890"/>
    <lineage>
        <taxon>Eukaryota</taxon>
        <taxon>Metazoa</taxon>
        <taxon>Ecdysozoa</taxon>
        <taxon>Nematoda</taxon>
        <taxon>Chromadorea</taxon>
        <taxon>Rhabditida</taxon>
        <taxon>Tylenchina</taxon>
        <taxon>Panagrolaimomorpha</taxon>
        <taxon>Strongyloidoidea</taxon>
        <taxon>Alloionematidae</taxon>
        <taxon>Rhabditophanes</taxon>
    </lineage>
</organism>
<name>A0AC35UAW0_9BILA</name>
<evidence type="ECO:0000313" key="2">
    <source>
        <dbReference type="WBParaSite" id="RSKR_0000973400.1"/>
    </source>
</evidence>
<reference evidence="2" key="1">
    <citation type="submission" date="2016-11" db="UniProtKB">
        <authorList>
            <consortium name="WormBaseParasite"/>
        </authorList>
    </citation>
    <scope>IDENTIFICATION</scope>
    <source>
        <strain evidence="2">KR3021</strain>
    </source>
</reference>
<accession>A0AC35UAW0</accession>
<protein>
    <submittedName>
        <fullName evidence="2">EGF-like domain-containing protein</fullName>
    </submittedName>
</protein>
<dbReference type="Proteomes" id="UP000095286">
    <property type="component" value="Unplaced"/>
</dbReference>